<keyword evidence="3" id="KW-1185">Reference proteome</keyword>
<dbReference type="Proteomes" id="UP000289886">
    <property type="component" value="Unassembled WGS sequence"/>
</dbReference>
<dbReference type="Pfam" id="PF13873">
    <property type="entry name" value="Myb_DNA-bind_5"/>
    <property type="match status" value="1"/>
</dbReference>
<feature type="domain" description="Myb/SANT-like DNA-binding" evidence="1">
    <location>
        <begin position="9"/>
        <end position="85"/>
    </location>
</feature>
<dbReference type="InterPro" id="IPR028002">
    <property type="entry name" value="Myb_DNA-bind_5"/>
</dbReference>
<evidence type="ECO:0000313" key="3">
    <source>
        <dbReference type="Proteomes" id="UP000289886"/>
    </source>
</evidence>
<accession>A0A444V4N0</accession>
<reference evidence="2 3" key="1">
    <citation type="submission" date="2019-01" db="EMBL/GenBank/DDBJ databases">
        <title>Draft Genome and Complete Hox-Cluster Characterization of the Sterlet Sturgeon (Acipenser ruthenus).</title>
        <authorList>
            <person name="Wei Q."/>
        </authorList>
    </citation>
    <scope>NUCLEOTIDE SEQUENCE [LARGE SCALE GENOMIC DNA]</scope>
    <source>
        <strain evidence="2">WHYD16114868_AA</strain>
        <tissue evidence="2">Blood</tissue>
    </source>
</reference>
<name>A0A444V4N0_ACIRT</name>
<organism evidence="2 3">
    <name type="scientific">Acipenser ruthenus</name>
    <name type="common">Sterlet sturgeon</name>
    <dbReference type="NCBI Taxonomy" id="7906"/>
    <lineage>
        <taxon>Eukaryota</taxon>
        <taxon>Metazoa</taxon>
        <taxon>Chordata</taxon>
        <taxon>Craniata</taxon>
        <taxon>Vertebrata</taxon>
        <taxon>Euteleostomi</taxon>
        <taxon>Actinopterygii</taxon>
        <taxon>Chondrostei</taxon>
        <taxon>Acipenseriformes</taxon>
        <taxon>Acipenseridae</taxon>
        <taxon>Acipenser</taxon>
    </lineage>
</organism>
<comment type="caution">
    <text evidence="2">The sequence shown here is derived from an EMBL/GenBank/DDBJ whole genome shotgun (WGS) entry which is preliminary data.</text>
</comment>
<evidence type="ECO:0000259" key="1">
    <source>
        <dbReference type="Pfam" id="PF13873"/>
    </source>
</evidence>
<dbReference type="PANTHER" id="PTHR23098">
    <property type="entry name" value="AGAP001331-PA-RELATED"/>
    <property type="match status" value="1"/>
</dbReference>
<dbReference type="EMBL" id="SCEB01002444">
    <property type="protein sequence ID" value="RXM95379.1"/>
    <property type="molecule type" value="Genomic_DNA"/>
</dbReference>
<protein>
    <recommendedName>
        <fullName evidence="1">Myb/SANT-like DNA-binding domain-containing protein</fullName>
    </recommendedName>
</protein>
<dbReference type="AlphaFoldDB" id="A0A444V4N0"/>
<dbReference type="GO" id="GO:0005634">
    <property type="term" value="C:nucleus"/>
    <property type="evidence" value="ECO:0007669"/>
    <property type="project" value="TreeGrafter"/>
</dbReference>
<dbReference type="PANTHER" id="PTHR23098:SF16">
    <property type="entry name" value="REGULATORY PROTEIN ZESTE"/>
    <property type="match status" value="1"/>
</dbReference>
<proteinExistence type="predicted"/>
<sequence>MSGNGKVKKINFSEEKKLAIVEEVIIKKEIILGRLGVSLKNLDKNKAWQEITGRVNAINPAVNRTVNEILKKLKNLLAEAKKEYSKKKPKTGGGPFEKLSQLTSLIIDIYGETCPIFNGIEGGAETGIEGATVMVTVGKLIIS</sequence>
<gene>
    <name evidence="2" type="ORF">EOD39_16945</name>
</gene>
<evidence type="ECO:0000313" key="2">
    <source>
        <dbReference type="EMBL" id="RXM95379.1"/>
    </source>
</evidence>